<name>A0AAV1V5F7_9STRA</name>
<dbReference type="EMBL" id="CAKLBY020000259">
    <property type="protein sequence ID" value="CAK7940664.1"/>
    <property type="molecule type" value="Genomic_DNA"/>
</dbReference>
<proteinExistence type="predicted"/>
<evidence type="ECO:0000313" key="2">
    <source>
        <dbReference type="Proteomes" id="UP001162060"/>
    </source>
</evidence>
<accession>A0AAV1V5F7</accession>
<reference evidence="1" key="1">
    <citation type="submission" date="2024-01" db="EMBL/GenBank/DDBJ databases">
        <authorList>
            <person name="Webb A."/>
        </authorList>
    </citation>
    <scope>NUCLEOTIDE SEQUENCE</scope>
    <source>
        <strain evidence="1">Pm1</strain>
    </source>
</reference>
<comment type="caution">
    <text evidence="1">The sequence shown here is derived from an EMBL/GenBank/DDBJ whole genome shotgun (WGS) entry which is preliminary data.</text>
</comment>
<dbReference type="AlphaFoldDB" id="A0AAV1V5F7"/>
<organism evidence="1 2">
    <name type="scientific">Peronospora matthiolae</name>
    <dbReference type="NCBI Taxonomy" id="2874970"/>
    <lineage>
        <taxon>Eukaryota</taxon>
        <taxon>Sar</taxon>
        <taxon>Stramenopiles</taxon>
        <taxon>Oomycota</taxon>
        <taxon>Peronosporomycetes</taxon>
        <taxon>Peronosporales</taxon>
        <taxon>Peronosporaceae</taxon>
        <taxon>Peronospora</taxon>
    </lineage>
</organism>
<dbReference type="Proteomes" id="UP001162060">
    <property type="component" value="Unassembled WGS sequence"/>
</dbReference>
<sequence>MPTMQKREDYATVDEYGAAVRLKKRSEHKKRAKRAKNYLGLQRVTRKKNYKRKMEMSGCSIIGEAIAIRLTEEETGGEIHEEVEDKAAAQADIEWDGEKDPARKILARSSTWLN</sequence>
<protein>
    <submittedName>
        <fullName evidence="1">Uncharacterized protein</fullName>
    </submittedName>
</protein>
<evidence type="ECO:0000313" key="1">
    <source>
        <dbReference type="EMBL" id="CAK7940664.1"/>
    </source>
</evidence>
<gene>
    <name evidence="1" type="ORF">PM001_LOCUS25814</name>
</gene>